<evidence type="ECO:0000256" key="5">
    <source>
        <dbReference type="ARBA" id="ARBA00022692"/>
    </source>
</evidence>
<evidence type="ECO:0000256" key="20">
    <source>
        <dbReference type="SAM" id="MobiDB-lite"/>
    </source>
</evidence>
<feature type="transmembrane region" description="Helical" evidence="21">
    <location>
        <begin position="406"/>
        <end position="425"/>
    </location>
</feature>
<dbReference type="FunFam" id="3.40.50.1000:FF:000056">
    <property type="entry name" value="Cation-transporting ATPase"/>
    <property type="match status" value="1"/>
</dbReference>
<dbReference type="Gene3D" id="2.70.150.10">
    <property type="entry name" value="Calcium-transporting ATPase, cytoplasmic transduction domain A"/>
    <property type="match status" value="1"/>
</dbReference>
<feature type="transmembrane region" description="Helical" evidence="21">
    <location>
        <begin position="220"/>
        <end position="239"/>
    </location>
</feature>
<dbReference type="Gene3D" id="3.40.50.1000">
    <property type="entry name" value="HAD superfamily/HAD-like"/>
    <property type="match status" value="1"/>
</dbReference>
<evidence type="ECO:0000259" key="23">
    <source>
        <dbReference type="Pfam" id="PF23143"/>
    </source>
</evidence>
<protein>
    <recommendedName>
        <fullName evidence="18">Endoplasmic reticulum transmembrane helix translocase</fullName>
    </recommendedName>
    <alternativeName>
        <fullName evidence="19">Endoplasmic reticulum P5A-ATPase</fullName>
    </alternativeName>
</protein>
<reference evidence="24" key="1">
    <citation type="submission" date="2018-08" db="EMBL/GenBank/DDBJ databases">
        <authorList>
            <person name="Cornetti L."/>
        </authorList>
    </citation>
    <scope>NUCLEOTIDE SEQUENCE</scope>
    <source>
        <strain evidence="24">ZW-BAR-1</strain>
    </source>
</reference>
<dbReference type="InterPro" id="IPR018303">
    <property type="entry name" value="ATPase_P-typ_P_site"/>
</dbReference>
<keyword evidence="15" id="KW-0325">Glycoprotein</keyword>
<comment type="similarity">
    <text evidence="2">Belongs to the cation transport ATPase (P-type) (TC 3.A.3) family. Type V subfamily.</text>
</comment>
<dbReference type="AlphaFoldDB" id="A0A4Y7LWW0"/>
<evidence type="ECO:0000256" key="1">
    <source>
        <dbReference type="ARBA" id="ARBA00004477"/>
    </source>
</evidence>
<dbReference type="GO" id="GO:0140567">
    <property type="term" value="F:membrane protein dislocase activity"/>
    <property type="evidence" value="ECO:0007669"/>
    <property type="project" value="RHEA"/>
</dbReference>
<comment type="subcellular location">
    <subcellularLocation>
        <location evidence="1">Endoplasmic reticulum membrane</location>
        <topology evidence="1">Multi-pass membrane protein</topology>
    </subcellularLocation>
</comment>
<dbReference type="InterPro" id="IPR047820">
    <property type="entry name" value="P5A-type_ATPase"/>
</dbReference>
<evidence type="ECO:0000256" key="2">
    <source>
        <dbReference type="ARBA" id="ARBA00006000"/>
    </source>
</evidence>
<dbReference type="SUPFAM" id="SSF81653">
    <property type="entry name" value="Calcium ATPase, transduction domain A"/>
    <property type="match status" value="1"/>
</dbReference>
<evidence type="ECO:0000256" key="16">
    <source>
        <dbReference type="ARBA" id="ARBA00048588"/>
    </source>
</evidence>
<evidence type="ECO:0000256" key="15">
    <source>
        <dbReference type="ARBA" id="ARBA00023180"/>
    </source>
</evidence>
<dbReference type="InterPro" id="IPR057255">
    <property type="entry name" value="2TM_P5A-ATPase"/>
</dbReference>
<dbReference type="NCBIfam" id="TIGR01657">
    <property type="entry name" value="P-ATPase-V"/>
    <property type="match status" value="1"/>
</dbReference>
<accession>A0A4Y7LWW0</accession>
<dbReference type="Pfam" id="PF00122">
    <property type="entry name" value="E1-E2_ATPase"/>
    <property type="match status" value="1"/>
</dbReference>
<dbReference type="Pfam" id="PF23143">
    <property type="entry name" value="2TM_P5A-ATPase"/>
    <property type="match status" value="1"/>
</dbReference>
<dbReference type="InterPro" id="IPR023299">
    <property type="entry name" value="ATPase_P-typ_cyto_dom_N"/>
</dbReference>
<comment type="function">
    <text evidence="17">Endoplasmic reticulum translocase required to remove mitochondrial transmembrane proteins mistargeted to the endoplasmic reticulum. Acts as a dislocase that mediates the ATP-dependent extraction of mislocalized mitochondrial transmembrane proteins from the endoplasmic reticulum membrane. Specifically binds mitochondrial tail-anchored transmembrane proteins: has an atypically large substrate-binding pocket that recognizes and binds moderately hydrophobic transmembranes with short hydrophilic lumenal domains.</text>
</comment>
<gene>
    <name evidence="24" type="primary">EOG090X00J5</name>
</gene>
<evidence type="ECO:0000256" key="6">
    <source>
        <dbReference type="ARBA" id="ARBA00022723"/>
    </source>
</evidence>
<evidence type="ECO:0000256" key="14">
    <source>
        <dbReference type="ARBA" id="ARBA00023136"/>
    </source>
</evidence>
<keyword evidence="10" id="KW-0460">Magnesium</keyword>
<comment type="catalytic activity">
    <reaction evidence="16">
        <text>[protein]-with a C-terminal TM segment(out) + ATP + H2O = [protein]-with a C-terminal TM segment(in) + ADP + phosphate + H(+)</text>
        <dbReference type="Rhea" id="RHEA:66168"/>
        <dbReference type="Rhea" id="RHEA-COMP:16963"/>
        <dbReference type="ChEBI" id="CHEBI:15377"/>
        <dbReference type="ChEBI" id="CHEBI:15378"/>
        <dbReference type="ChEBI" id="CHEBI:30616"/>
        <dbReference type="ChEBI" id="CHEBI:43474"/>
        <dbReference type="ChEBI" id="CHEBI:90782"/>
        <dbReference type="ChEBI" id="CHEBI:456216"/>
    </reaction>
</comment>
<dbReference type="InterPro" id="IPR036412">
    <property type="entry name" value="HAD-like_sf"/>
</dbReference>
<evidence type="ECO:0000256" key="21">
    <source>
        <dbReference type="SAM" id="Phobius"/>
    </source>
</evidence>
<dbReference type="SFLD" id="SFLDS00003">
    <property type="entry name" value="Haloacid_Dehalogenase"/>
    <property type="match status" value="1"/>
</dbReference>
<dbReference type="CDD" id="cd07543">
    <property type="entry name" value="P-type_ATPase_cation"/>
    <property type="match status" value="1"/>
</dbReference>
<dbReference type="SUPFAM" id="SSF81665">
    <property type="entry name" value="Calcium ATPase, transmembrane domain M"/>
    <property type="match status" value="1"/>
</dbReference>
<evidence type="ECO:0000256" key="7">
    <source>
        <dbReference type="ARBA" id="ARBA00022741"/>
    </source>
</evidence>
<dbReference type="PROSITE" id="PS00154">
    <property type="entry name" value="ATPASE_E1_E2"/>
    <property type="match status" value="1"/>
</dbReference>
<evidence type="ECO:0000256" key="4">
    <source>
        <dbReference type="ARBA" id="ARBA00022553"/>
    </source>
</evidence>
<dbReference type="GO" id="GO:0019829">
    <property type="term" value="F:ATPase-coupled monoatomic cation transmembrane transporter activity"/>
    <property type="evidence" value="ECO:0007669"/>
    <property type="project" value="TreeGrafter"/>
</dbReference>
<keyword evidence="12" id="KW-1278">Translocase</keyword>
<dbReference type="GO" id="GO:0015662">
    <property type="term" value="F:P-type ion transporter activity"/>
    <property type="evidence" value="ECO:0007669"/>
    <property type="project" value="TreeGrafter"/>
</dbReference>
<evidence type="ECO:0000256" key="10">
    <source>
        <dbReference type="ARBA" id="ARBA00022842"/>
    </source>
</evidence>
<dbReference type="GO" id="GO:0005789">
    <property type="term" value="C:endoplasmic reticulum membrane"/>
    <property type="evidence" value="ECO:0007669"/>
    <property type="project" value="UniProtKB-SubCell"/>
</dbReference>
<dbReference type="SUPFAM" id="SSF81660">
    <property type="entry name" value="Metal cation-transporting ATPase, ATP-binding domain N"/>
    <property type="match status" value="1"/>
</dbReference>
<evidence type="ECO:0000313" key="24">
    <source>
        <dbReference type="EMBL" id="SVE74008.1"/>
    </source>
</evidence>
<keyword evidence="11" id="KW-0653">Protein transport</keyword>
<keyword evidence="14 21" id="KW-0472">Membrane</keyword>
<evidence type="ECO:0000256" key="17">
    <source>
        <dbReference type="ARBA" id="ARBA00059755"/>
    </source>
</evidence>
<dbReference type="InterPro" id="IPR008250">
    <property type="entry name" value="ATPase_P-typ_transduc_dom_A_sf"/>
</dbReference>
<keyword evidence="13 21" id="KW-1133">Transmembrane helix</keyword>
<organism evidence="24">
    <name type="scientific">Daphnia barbata</name>
    <dbReference type="NCBI Taxonomy" id="414587"/>
    <lineage>
        <taxon>Eukaryota</taxon>
        <taxon>Metazoa</taxon>
        <taxon>Ecdysozoa</taxon>
        <taxon>Arthropoda</taxon>
        <taxon>Crustacea</taxon>
        <taxon>Branchiopoda</taxon>
        <taxon>Diplostraca</taxon>
        <taxon>Cladocera</taxon>
        <taxon>Anomopoda</taxon>
        <taxon>Daphniidae</taxon>
        <taxon>Daphnia</taxon>
    </lineage>
</organism>
<evidence type="ECO:0000259" key="22">
    <source>
        <dbReference type="Pfam" id="PF00122"/>
    </source>
</evidence>
<evidence type="ECO:0000256" key="13">
    <source>
        <dbReference type="ARBA" id="ARBA00022989"/>
    </source>
</evidence>
<dbReference type="GO" id="GO:0005524">
    <property type="term" value="F:ATP binding"/>
    <property type="evidence" value="ECO:0007669"/>
    <property type="project" value="UniProtKB-KW"/>
</dbReference>
<dbReference type="PRINTS" id="PR00119">
    <property type="entry name" value="CATATPASE"/>
</dbReference>
<keyword evidence="6" id="KW-0479">Metal-binding</keyword>
<evidence type="ECO:0000256" key="19">
    <source>
        <dbReference type="ARBA" id="ARBA00083273"/>
    </source>
</evidence>
<feature type="transmembrane region" description="Helical" evidence="21">
    <location>
        <begin position="1027"/>
        <end position="1047"/>
    </location>
</feature>
<name>A0A4Y7LWW0_9CRUS</name>
<keyword evidence="7" id="KW-0547">Nucleotide-binding</keyword>
<dbReference type="InterPro" id="IPR023298">
    <property type="entry name" value="ATPase_P-typ_TM_dom_sf"/>
</dbReference>
<dbReference type="EMBL" id="LR004389">
    <property type="protein sequence ID" value="SVE74008.1"/>
    <property type="molecule type" value="mRNA"/>
</dbReference>
<evidence type="ECO:0000256" key="9">
    <source>
        <dbReference type="ARBA" id="ARBA00022840"/>
    </source>
</evidence>
<dbReference type="SUPFAM" id="SSF56784">
    <property type="entry name" value="HAD-like"/>
    <property type="match status" value="1"/>
</dbReference>
<feature type="transmembrane region" description="Helical" evidence="21">
    <location>
        <begin position="1107"/>
        <end position="1126"/>
    </location>
</feature>
<dbReference type="PANTHER" id="PTHR45630:SF7">
    <property type="entry name" value="ENDOPLASMIC RETICULUM TRANSMEMBRANE HELIX TRANSLOCASE"/>
    <property type="match status" value="1"/>
</dbReference>
<proteinExistence type="evidence at transcript level"/>
<dbReference type="GO" id="GO:0015031">
    <property type="term" value="P:protein transport"/>
    <property type="evidence" value="ECO:0007669"/>
    <property type="project" value="UniProtKB-KW"/>
</dbReference>
<dbReference type="FunFam" id="2.70.150.10:FF:000015">
    <property type="entry name" value="Cation-transporting ATPase"/>
    <property type="match status" value="1"/>
</dbReference>
<feature type="domain" description="P5A-ATPase transmembrane helical hairpin" evidence="23">
    <location>
        <begin position="22"/>
        <end position="90"/>
    </location>
</feature>
<evidence type="ECO:0000256" key="8">
    <source>
        <dbReference type="ARBA" id="ARBA00022824"/>
    </source>
</evidence>
<dbReference type="GO" id="GO:0046872">
    <property type="term" value="F:metal ion binding"/>
    <property type="evidence" value="ECO:0007669"/>
    <property type="project" value="UniProtKB-KW"/>
</dbReference>
<dbReference type="InterPro" id="IPR023214">
    <property type="entry name" value="HAD_sf"/>
</dbReference>
<feature type="compositionally biased region" description="Basic and acidic residues" evidence="20">
    <location>
        <begin position="854"/>
        <end position="883"/>
    </location>
</feature>
<dbReference type="InterPro" id="IPR044492">
    <property type="entry name" value="P_typ_ATPase_HD_dom"/>
</dbReference>
<dbReference type="PANTHER" id="PTHR45630">
    <property type="entry name" value="CATION-TRANSPORTING ATPASE-RELATED"/>
    <property type="match status" value="1"/>
</dbReference>
<feature type="transmembrane region" description="Helical" evidence="21">
    <location>
        <begin position="195"/>
        <end position="214"/>
    </location>
</feature>
<evidence type="ECO:0000256" key="3">
    <source>
        <dbReference type="ARBA" id="ARBA00022448"/>
    </source>
</evidence>
<dbReference type="InterPro" id="IPR059000">
    <property type="entry name" value="ATPase_P-type_domA"/>
</dbReference>
<keyword evidence="8" id="KW-0256">Endoplasmic reticulum</keyword>
<keyword evidence="4" id="KW-0597">Phosphoprotein</keyword>
<dbReference type="GO" id="GO:0006874">
    <property type="term" value="P:intracellular calcium ion homeostasis"/>
    <property type="evidence" value="ECO:0007669"/>
    <property type="project" value="TreeGrafter"/>
</dbReference>
<keyword evidence="3" id="KW-0813">Transport</keyword>
<feature type="transmembrane region" description="Helical" evidence="21">
    <location>
        <begin position="56"/>
        <end position="79"/>
    </location>
</feature>
<feature type="region of interest" description="Disordered" evidence="20">
    <location>
        <begin position="851"/>
        <end position="897"/>
    </location>
</feature>
<evidence type="ECO:0000256" key="12">
    <source>
        <dbReference type="ARBA" id="ARBA00022967"/>
    </source>
</evidence>
<dbReference type="SFLD" id="SFLDF00027">
    <property type="entry name" value="p-type_atpase"/>
    <property type="match status" value="1"/>
</dbReference>
<dbReference type="FunFam" id="3.40.1110.10:FF:000014">
    <property type="entry name" value="Cation-transporting ATPase"/>
    <property type="match status" value="1"/>
</dbReference>
<evidence type="ECO:0000256" key="11">
    <source>
        <dbReference type="ARBA" id="ARBA00022927"/>
    </source>
</evidence>
<keyword evidence="9" id="KW-0067">ATP-binding</keyword>
<dbReference type="InterPro" id="IPR006544">
    <property type="entry name" value="P-type_TPase_V"/>
</dbReference>
<feature type="domain" description="P-type ATPase A" evidence="22">
    <location>
        <begin position="256"/>
        <end position="355"/>
    </location>
</feature>
<feature type="transmembrane region" description="Helical" evidence="21">
    <location>
        <begin position="29"/>
        <end position="50"/>
    </location>
</feature>
<sequence>MDVDVSKSVDDLVQNVSLHIPRPTIVHGYSLPFIVLYGCWFYSWVFVYGVEEHPEAGWITLAGIGLIQILVSLSCYWSVHIRTLLTCSSTSDPLEATYAKVVPTPNNGAPQLVALHKAKGALGDIVKIWFIFQKTRYNWDFEQRHFKGTVFPTSYNYQYYLDWKGYQNDAEIKETENNFGKNELDMVVPEFMELFLERATAPFFVFQVFCVGLWCLDAYWYYSIFTLLMLVAFECTLVQQQLRNMSEIRKMGNKPYSIQVYRNKKWQMISSDQLVPGDLVSVSRSSDDSLLVPCDMLLLRGPCIVDESLLTGESVPQMKEPLENLPADEVNRHLDLEDESKLHVLFGGTRIVQHTSPTKTTGLLKSPDGGCIAYVLRNSFSTSQGKLLRTILFGVKRVTANNLETFGFIIFLLFFAILASGYLWMKGTEDPDRNRYKLFLECTLILTSVVPPELPIELSLAVNTSLVQLTKLGVYCTEPFRIPFAGRIEMCCFDKTGTLTNDNLVVEGIAGLDTSDPKAVQSIHEVPLETLQTLATCHSLIHLDEGLVGDPLEKATLTAIDWTLTKGDALIPNSKSVRSPAIKIIQRYHFSSALKRMAVVAGYTVPGSMDTNYIAAVKGAPETLRSMFVSLPSSYDDVYLAMSRKGARVLALGYRNLGTLSHQAVRSLKRDALESELKFAGFLILSCPMKKDSQLVIREIVSSSHRVVMITGDNPLTACHVAKVLKFARKETTLILSCVGNVWIWQDVDQNMELPLMPSDFKRFTSDYVLCVTGLGLIHLYSTHPDFYQRILPHIRVYARVNPKQKELIITSLNGLGYTTLMCGDGTNDVGALKHAHVGVAILSHVPESAFKSKKTEEKTKDKESDGQEKGRRLVSRHGDKGRPTPGSHDISVDPRLERLNRAQTQLQQMMKEMEDQERAQLVKLGDASIAAPFTSKMSSIQSICHVIKQGRCTLVTTLQMFKILALNALVLAYSQSVLYLEGVKFSDEQATLQGLLLAACFLFISRSKPLKHLSRNRPLPNIFNSYTILTVLLQFLVHFSSLVFLVQQSSSRLPPRESPFPDLDKEFEPNLLNSTVYIISMALQVSTIAVNYRGHPFMESLKENRVLLYSLVGTGSFILGLVLGFMPEINQGFGIVEFEPEYRNLLACVLLADFALAFIVDRICLFIFGEDEIEFEKFPTLETCLYDERKFLILWTMIAVRIRVIPSVHHIVNYEYKHNGVRFYCMSISNEKT</sequence>
<dbReference type="Gene3D" id="3.40.1110.10">
    <property type="entry name" value="Calcium-transporting ATPase, cytoplasmic domain N"/>
    <property type="match status" value="1"/>
</dbReference>
<evidence type="ECO:0000256" key="18">
    <source>
        <dbReference type="ARBA" id="ARBA00067401"/>
    </source>
</evidence>
<dbReference type="SFLD" id="SFLDG00002">
    <property type="entry name" value="C1.7:_P-type_atpase_like"/>
    <property type="match status" value="1"/>
</dbReference>
<keyword evidence="5 21" id="KW-0812">Transmembrane</keyword>